<keyword evidence="3" id="KW-1185">Reference proteome</keyword>
<evidence type="ECO:0000256" key="1">
    <source>
        <dbReference type="SAM" id="Phobius"/>
    </source>
</evidence>
<accession>A0AAE0K6W2</accession>
<reference evidence="2" key="2">
    <citation type="submission" date="2023-06" db="EMBL/GenBank/DDBJ databases">
        <authorList>
            <consortium name="Lawrence Berkeley National Laboratory"/>
            <person name="Haridas S."/>
            <person name="Hensen N."/>
            <person name="Bonometti L."/>
            <person name="Westerberg I."/>
            <person name="Brannstrom I.O."/>
            <person name="Guillou S."/>
            <person name="Cros-Aarteil S."/>
            <person name="Calhoun S."/>
            <person name="Kuo A."/>
            <person name="Mondo S."/>
            <person name="Pangilinan J."/>
            <person name="Riley R."/>
            <person name="Labutti K."/>
            <person name="Andreopoulos B."/>
            <person name="Lipzen A."/>
            <person name="Chen C."/>
            <person name="Yanf M."/>
            <person name="Daum C."/>
            <person name="Ng V."/>
            <person name="Clum A."/>
            <person name="Steindorff A."/>
            <person name="Ohm R."/>
            <person name="Martin F."/>
            <person name="Silar P."/>
            <person name="Natvig D."/>
            <person name="Lalanne C."/>
            <person name="Gautier V."/>
            <person name="Ament-Velasquez S.L."/>
            <person name="Kruys A."/>
            <person name="Hutchinson M.I."/>
            <person name="Powell A.J."/>
            <person name="Barry K."/>
            <person name="Miller A.N."/>
            <person name="Grigoriev I.V."/>
            <person name="Debuchy R."/>
            <person name="Gladieux P."/>
            <person name="Thoren M.H."/>
            <person name="Johannesson H."/>
        </authorList>
    </citation>
    <scope>NUCLEOTIDE SEQUENCE</scope>
    <source>
        <strain evidence="2">CBS 958.72</strain>
    </source>
</reference>
<dbReference type="AlphaFoldDB" id="A0AAE0K6W2"/>
<feature type="transmembrane region" description="Helical" evidence="1">
    <location>
        <begin position="47"/>
        <end position="66"/>
    </location>
</feature>
<organism evidence="2 3">
    <name type="scientific">Lasiosphaeria ovina</name>
    <dbReference type="NCBI Taxonomy" id="92902"/>
    <lineage>
        <taxon>Eukaryota</taxon>
        <taxon>Fungi</taxon>
        <taxon>Dikarya</taxon>
        <taxon>Ascomycota</taxon>
        <taxon>Pezizomycotina</taxon>
        <taxon>Sordariomycetes</taxon>
        <taxon>Sordariomycetidae</taxon>
        <taxon>Sordariales</taxon>
        <taxon>Lasiosphaeriaceae</taxon>
        <taxon>Lasiosphaeria</taxon>
    </lineage>
</organism>
<dbReference type="Proteomes" id="UP001287356">
    <property type="component" value="Unassembled WGS sequence"/>
</dbReference>
<keyword evidence="1" id="KW-0472">Membrane</keyword>
<protein>
    <recommendedName>
        <fullName evidence="4">Transmembrane protein</fullName>
    </recommendedName>
</protein>
<evidence type="ECO:0000313" key="2">
    <source>
        <dbReference type="EMBL" id="KAK3371298.1"/>
    </source>
</evidence>
<proteinExistence type="predicted"/>
<dbReference type="EMBL" id="JAULSN010000005">
    <property type="protein sequence ID" value="KAK3371298.1"/>
    <property type="molecule type" value="Genomic_DNA"/>
</dbReference>
<evidence type="ECO:0000313" key="3">
    <source>
        <dbReference type="Proteomes" id="UP001287356"/>
    </source>
</evidence>
<feature type="transmembrane region" description="Helical" evidence="1">
    <location>
        <begin position="78"/>
        <end position="97"/>
    </location>
</feature>
<sequence length="101" mass="11459">MASVCAIQRVWFFWVGVHGRRETKADYIKRREYREAHALAGLQRETVAIFAFVSFFASSPVFSLWFTPSLTGNHLGTYLVYLCLGLSSHSSVCLVLGRKEL</sequence>
<gene>
    <name evidence="2" type="ORF">B0T24DRAFT_314655</name>
</gene>
<keyword evidence="1" id="KW-1133">Transmembrane helix</keyword>
<comment type="caution">
    <text evidence="2">The sequence shown here is derived from an EMBL/GenBank/DDBJ whole genome shotgun (WGS) entry which is preliminary data.</text>
</comment>
<keyword evidence="1" id="KW-0812">Transmembrane</keyword>
<name>A0AAE0K6W2_9PEZI</name>
<evidence type="ECO:0008006" key="4">
    <source>
        <dbReference type="Google" id="ProtNLM"/>
    </source>
</evidence>
<reference evidence="2" key="1">
    <citation type="journal article" date="2023" name="Mol. Phylogenet. Evol.">
        <title>Genome-scale phylogeny and comparative genomics of the fungal order Sordariales.</title>
        <authorList>
            <person name="Hensen N."/>
            <person name="Bonometti L."/>
            <person name="Westerberg I."/>
            <person name="Brannstrom I.O."/>
            <person name="Guillou S."/>
            <person name="Cros-Aarteil S."/>
            <person name="Calhoun S."/>
            <person name="Haridas S."/>
            <person name="Kuo A."/>
            <person name="Mondo S."/>
            <person name="Pangilinan J."/>
            <person name="Riley R."/>
            <person name="LaButti K."/>
            <person name="Andreopoulos B."/>
            <person name="Lipzen A."/>
            <person name="Chen C."/>
            <person name="Yan M."/>
            <person name="Daum C."/>
            <person name="Ng V."/>
            <person name="Clum A."/>
            <person name="Steindorff A."/>
            <person name="Ohm R.A."/>
            <person name="Martin F."/>
            <person name="Silar P."/>
            <person name="Natvig D.O."/>
            <person name="Lalanne C."/>
            <person name="Gautier V."/>
            <person name="Ament-Velasquez S.L."/>
            <person name="Kruys A."/>
            <person name="Hutchinson M.I."/>
            <person name="Powell A.J."/>
            <person name="Barry K."/>
            <person name="Miller A.N."/>
            <person name="Grigoriev I.V."/>
            <person name="Debuchy R."/>
            <person name="Gladieux P."/>
            <person name="Hiltunen Thoren M."/>
            <person name="Johannesson H."/>
        </authorList>
    </citation>
    <scope>NUCLEOTIDE SEQUENCE</scope>
    <source>
        <strain evidence="2">CBS 958.72</strain>
    </source>
</reference>